<dbReference type="OMA" id="FWLPSLK"/>
<accession>A0A8C4M2A0</accession>
<dbReference type="Ensembl" id="ENSEAST00005020956.1">
    <property type="protein sequence ID" value="ENSEASP00005019311.1"/>
    <property type="gene ID" value="ENSEASG00005013274.1"/>
</dbReference>
<sequence>MFVPFSVRPFWLPSLKCQPLPSSLLYIFSFSLLSLSNTLYSPGLNPQTSLKPESRAKIGFDNFILPEVPDVKPQASLSIDPYDSEEVDFEDLDRRLEILKKTT</sequence>
<organism evidence="1">
    <name type="scientific">Equus asinus asinus</name>
    <dbReference type="NCBI Taxonomy" id="83772"/>
    <lineage>
        <taxon>Eukaryota</taxon>
        <taxon>Metazoa</taxon>
        <taxon>Chordata</taxon>
        <taxon>Craniata</taxon>
        <taxon>Vertebrata</taxon>
        <taxon>Euteleostomi</taxon>
        <taxon>Mammalia</taxon>
        <taxon>Eutheria</taxon>
        <taxon>Laurasiatheria</taxon>
        <taxon>Perissodactyla</taxon>
        <taxon>Equidae</taxon>
        <taxon>Equus</taxon>
    </lineage>
</organism>
<evidence type="ECO:0000313" key="1">
    <source>
        <dbReference type="Ensembl" id="ENSEASP00005019311.1"/>
    </source>
</evidence>
<proteinExistence type="predicted"/>
<dbReference type="AlphaFoldDB" id="A0A8C4M2A0"/>
<reference evidence="1" key="1">
    <citation type="submission" date="2023-03" db="UniProtKB">
        <authorList>
            <consortium name="Ensembl"/>
        </authorList>
    </citation>
    <scope>IDENTIFICATION</scope>
</reference>
<name>A0A8C4M2A0_EQUAS</name>
<protein>
    <submittedName>
        <fullName evidence="1">Uncharacterized protein</fullName>
    </submittedName>
</protein>